<evidence type="ECO:0000313" key="1">
    <source>
        <dbReference type="EMBL" id="KAG2963802.1"/>
    </source>
</evidence>
<proteinExistence type="predicted"/>
<protein>
    <submittedName>
        <fullName evidence="1">Uncharacterized protein</fullName>
    </submittedName>
</protein>
<evidence type="ECO:0000313" key="2">
    <source>
        <dbReference type="Proteomes" id="UP000697107"/>
    </source>
</evidence>
<dbReference type="AlphaFoldDB" id="A0A8T1F223"/>
<sequence>MASCRKLVEAINEIYGEDEVTMLKQIAMKVNLASNSTGFVVKDEATYL</sequence>
<gene>
    <name evidence="1" type="ORF">PC118_g20694</name>
</gene>
<organism evidence="1 2">
    <name type="scientific">Phytophthora cactorum</name>
    <dbReference type="NCBI Taxonomy" id="29920"/>
    <lineage>
        <taxon>Eukaryota</taxon>
        <taxon>Sar</taxon>
        <taxon>Stramenopiles</taxon>
        <taxon>Oomycota</taxon>
        <taxon>Peronosporomycetes</taxon>
        <taxon>Peronosporales</taxon>
        <taxon>Peronosporaceae</taxon>
        <taxon>Phytophthora</taxon>
    </lineage>
</organism>
<dbReference type="Proteomes" id="UP000697107">
    <property type="component" value="Unassembled WGS sequence"/>
</dbReference>
<comment type="caution">
    <text evidence="1">The sequence shown here is derived from an EMBL/GenBank/DDBJ whole genome shotgun (WGS) entry which is preliminary data.</text>
</comment>
<reference evidence="1" key="1">
    <citation type="submission" date="2018-10" db="EMBL/GenBank/DDBJ databases">
        <title>Effector identification in a new, highly contiguous assembly of the strawberry crown rot pathogen Phytophthora cactorum.</title>
        <authorList>
            <person name="Armitage A.D."/>
            <person name="Nellist C.F."/>
            <person name="Bates H."/>
            <person name="Vickerstaff R.J."/>
            <person name="Harrison R.J."/>
        </authorList>
    </citation>
    <scope>NUCLEOTIDE SEQUENCE</scope>
    <source>
        <strain evidence="1">P415</strain>
    </source>
</reference>
<accession>A0A8T1F223</accession>
<dbReference type="EMBL" id="RCML01001287">
    <property type="protein sequence ID" value="KAG2963802.1"/>
    <property type="molecule type" value="Genomic_DNA"/>
</dbReference>
<name>A0A8T1F223_9STRA</name>